<keyword evidence="5" id="KW-0256">Endoplasmic reticulum</keyword>
<dbReference type="GO" id="GO:0005783">
    <property type="term" value="C:endoplasmic reticulum"/>
    <property type="evidence" value="ECO:0007669"/>
    <property type="project" value="UniProtKB-SubCell"/>
</dbReference>
<dbReference type="AlphaFoldDB" id="A0A6A5FQ33"/>
<accession>A0A6A5FQ33</accession>
<dbReference type="InterPro" id="IPR024096">
    <property type="entry name" value="NO_sig/Golgi_transp_ligand-bd"/>
</dbReference>
<sequence>MWRALFGKEADKLEKANDDYKTYYIIEKESIINMYISVPNENSTLNCAARLLANKHGVVSNVVTCCQSPDLRERKTVGDNDNVAAPPGCCVLCEL</sequence>
<evidence type="ECO:0000313" key="8">
    <source>
        <dbReference type="EMBL" id="KAF1395045.1"/>
    </source>
</evidence>
<dbReference type="PANTHER" id="PTHR20902">
    <property type="entry name" value="41-2 PROTEIN ANTIGEN-RELATED"/>
    <property type="match status" value="1"/>
</dbReference>
<comment type="subcellular location">
    <subcellularLocation>
        <location evidence="2">Endoplasmic reticulum</location>
    </subcellularLocation>
    <subcellularLocation>
        <location evidence="1">Golgi apparatus</location>
        <location evidence="1">cis-Golgi network</location>
    </subcellularLocation>
</comment>
<evidence type="ECO:0000256" key="3">
    <source>
        <dbReference type="ARBA" id="ARBA00006218"/>
    </source>
</evidence>
<dbReference type="InterPro" id="IPR016696">
    <property type="entry name" value="TRAPP-I_su5"/>
</dbReference>
<keyword evidence="7" id="KW-0333">Golgi apparatus</keyword>
<comment type="similarity">
    <text evidence="3">Belongs to the TRAPP small subunits family. BET3 subfamily.</text>
</comment>
<name>A0A6A5FQ33_PERFL</name>
<evidence type="ECO:0000256" key="1">
    <source>
        <dbReference type="ARBA" id="ARBA00004222"/>
    </source>
</evidence>
<organism evidence="8 9">
    <name type="scientific">Perca fluviatilis</name>
    <name type="common">European perch</name>
    <dbReference type="NCBI Taxonomy" id="8168"/>
    <lineage>
        <taxon>Eukaryota</taxon>
        <taxon>Metazoa</taxon>
        <taxon>Chordata</taxon>
        <taxon>Craniata</taxon>
        <taxon>Vertebrata</taxon>
        <taxon>Euteleostomi</taxon>
        <taxon>Actinopterygii</taxon>
        <taxon>Neopterygii</taxon>
        <taxon>Teleostei</taxon>
        <taxon>Neoteleostei</taxon>
        <taxon>Acanthomorphata</taxon>
        <taxon>Eupercaria</taxon>
        <taxon>Perciformes</taxon>
        <taxon>Percoidei</taxon>
        <taxon>Percidae</taxon>
        <taxon>Percinae</taxon>
        <taxon>Perca</taxon>
    </lineage>
</organism>
<keyword evidence="4" id="KW-0813">Transport</keyword>
<reference evidence="8 9" key="1">
    <citation type="submission" date="2019-06" db="EMBL/GenBank/DDBJ databases">
        <title>A chromosome-scale genome assembly of the European perch, Perca fluviatilis.</title>
        <authorList>
            <person name="Roques C."/>
            <person name="Zahm M."/>
            <person name="Cabau C."/>
            <person name="Klopp C."/>
            <person name="Bouchez O."/>
            <person name="Donnadieu C."/>
            <person name="Kuhl H."/>
            <person name="Gislard M."/>
            <person name="Guendouz S."/>
            <person name="Journot L."/>
            <person name="Haffray P."/>
            <person name="Bestin A."/>
            <person name="Morvezen R."/>
            <person name="Feron R."/>
            <person name="Wen M."/>
            <person name="Jouanno E."/>
            <person name="Herpin A."/>
            <person name="Schartl M."/>
            <person name="Postlethwait J."/>
            <person name="Schaerlinger B."/>
            <person name="Chardard D."/>
            <person name="Lecocq T."/>
            <person name="Poncet C."/>
            <person name="Jaffrelo L."/>
            <person name="Lampietro C."/>
            <person name="Guiguen Y."/>
        </authorList>
    </citation>
    <scope>NUCLEOTIDE SEQUENCE [LARGE SCALE GENOMIC DNA]</scope>
    <source>
        <tissue evidence="8">Blood</tissue>
    </source>
</reference>
<dbReference type="GO" id="GO:1990072">
    <property type="term" value="C:TRAPPIII protein complex"/>
    <property type="evidence" value="ECO:0007669"/>
    <property type="project" value="TreeGrafter"/>
</dbReference>
<dbReference type="EMBL" id="VHII01000001">
    <property type="protein sequence ID" value="KAF1395045.1"/>
    <property type="molecule type" value="Genomic_DNA"/>
</dbReference>
<dbReference type="Gene3D" id="3.30.1380.20">
    <property type="entry name" value="Trafficking protein particle complex subunit 3"/>
    <property type="match status" value="1"/>
</dbReference>
<comment type="caution">
    <text evidence="8">The sequence shown here is derived from an EMBL/GenBank/DDBJ whole genome shotgun (WGS) entry which is preliminary data.</text>
</comment>
<dbReference type="GO" id="GO:0006888">
    <property type="term" value="P:endoplasmic reticulum to Golgi vesicle-mediated transport"/>
    <property type="evidence" value="ECO:0007669"/>
    <property type="project" value="TreeGrafter"/>
</dbReference>
<evidence type="ECO:0000256" key="7">
    <source>
        <dbReference type="ARBA" id="ARBA00023034"/>
    </source>
</evidence>
<proteinExistence type="inferred from homology"/>
<dbReference type="Proteomes" id="UP000465112">
    <property type="component" value="Chromosome 1"/>
</dbReference>
<evidence type="ECO:0000256" key="4">
    <source>
        <dbReference type="ARBA" id="ARBA00022448"/>
    </source>
</evidence>
<dbReference type="SUPFAM" id="SSF111126">
    <property type="entry name" value="Ligand-binding domain in the NO signalling and Golgi transport"/>
    <property type="match status" value="1"/>
</dbReference>
<dbReference type="InterPro" id="IPR007194">
    <property type="entry name" value="TRAPP_component"/>
</dbReference>
<gene>
    <name evidence="8" type="ORF">PFLUV_G00007460</name>
</gene>
<evidence type="ECO:0000256" key="6">
    <source>
        <dbReference type="ARBA" id="ARBA00022892"/>
    </source>
</evidence>
<keyword evidence="9" id="KW-1185">Reference proteome</keyword>
<protein>
    <submittedName>
        <fullName evidence="8">Uncharacterized protein</fullName>
    </submittedName>
</protein>
<evidence type="ECO:0000313" key="9">
    <source>
        <dbReference type="Proteomes" id="UP000465112"/>
    </source>
</evidence>
<dbReference type="Pfam" id="PF04051">
    <property type="entry name" value="TRAPP"/>
    <property type="match status" value="1"/>
</dbReference>
<dbReference type="GO" id="GO:1990071">
    <property type="term" value="C:TRAPPII protein complex"/>
    <property type="evidence" value="ECO:0007669"/>
    <property type="project" value="TreeGrafter"/>
</dbReference>
<dbReference type="PANTHER" id="PTHR20902:SF0">
    <property type="entry name" value="TRAFFICKING PROTEIN PARTICLE COMPLEX SUBUNIT 5"/>
    <property type="match status" value="1"/>
</dbReference>
<evidence type="ECO:0000256" key="2">
    <source>
        <dbReference type="ARBA" id="ARBA00004240"/>
    </source>
</evidence>
<evidence type="ECO:0000256" key="5">
    <source>
        <dbReference type="ARBA" id="ARBA00022824"/>
    </source>
</evidence>
<keyword evidence="6" id="KW-0931">ER-Golgi transport</keyword>
<dbReference type="GO" id="GO:1990070">
    <property type="term" value="C:TRAPPI protein complex"/>
    <property type="evidence" value="ECO:0007669"/>
    <property type="project" value="TreeGrafter"/>
</dbReference>